<dbReference type="AlphaFoldDB" id="A0A450U857"/>
<name>A0A450U857_9GAMM</name>
<evidence type="ECO:0000313" key="2">
    <source>
        <dbReference type="EMBL" id="VFJ90022.1"/>
    </source>
</evidence>
<sequence length="64" mass="7277">MSQYDPVQAVGFRDSRVDWKAFEPAGIPTKTNLPYFETFLSAVTAFELTLRWSYALPSGLWVFG</sequence>
<accession>A0A450U857</accession>
<dbReference type="EMBL" id="CAADFI010000007">
    <property type="protein sequence ID" value="VFJ90022.1"/>
    <property type="molecule type" value="Genomic_DNA"/>
</dbReference>
<gene>
    <name evidence="1" type="ORF">BECKH772A_GA0070896_1000634</name>
    <name evidence="2" type="ORF">BECKH772B_GA0070898_1000734</name>
    <name evidence="3" type="ORF">BECKH772C_GA0070978_1000634</name>
</gene>
<reference evidence="1" key="1">
    <citation type="submission" date="2019-02" db="EMBL/GenBank/DDBJ databases">
        <authorList>
            <person name="Gruber-Vodicka R. H."/>
            <person name="Seah K. B. B."/>
        </authorList>
    </citation>
    <scope>NUCLEOTIDE SEQUENCE</scope>
    <source>
        <strain evidence="3">BECK_SA2B12</strain>
        <strain evidence="1">BECK_SA2B15</strain>
        <strain evidence="2">BECK_SA2B20</strain>
    </source>
</reference>
<proteinExistence type="predicted"/>
<dbReference type="EMBL" id="CAADFG010000006">
    <property type="protein sequence ID" value="VFJ88053.1"/>
    <property type="molecule type" value="Genomic_DNA"/>
</dbReference>
<organism evidence="1">
    <name type="scientific">Candidatus Kentrum eta</name>
    <dbReference type="NCBI Taxonomy" id="2126337"/>
    <lineage>
        <taxon>Bacteria</taxon>
        <taxon>Pseudomonadati</taxon>
        <taxon>Pseudomonadota</taxon>
        <taxon>Gammaproteobacteria</taxon>
        <taxon>Candidatus Kentrum</taxon>
    </lineage>
</organism>
<protein>
    <submittedName>
        <fullName evidence="1">Uncharacterized protein</fullName>
    </submittedName>
</protein>
<dbReference type="EMBL" id="CAADFJ010000006">
    <property type="protein sequence ID" value="VFJ96397.1"/>
    <property type="molecule type" value="Genomic_DNA"/>
</dbReference>
<evidence type="ECO:0000313" key="3">
    <source>
        <dbReference type="EMBL" id="VFJ96397.1"/>
    </source>
</evidence>
<evidence type="ECO:0000313" key="1">
    <source>
        <dbReference type="EMBL" id="VFJ88053.1"/>
    </source>
</evidence>